<dbReference type="GO" id="GO:0005762">
    <property type="term" value="C:mitochondrial large ribosomal subunit"/>
    <property type="evidence" value="ECO:0007669"/>
    <property type="project" value="TreeGrafter"/>
</dbReference>
<dbReference type="NCBIfam" id="TIGR01066">
    <property type="entry name" value="rplM_bact"/>
    <property type="match status" value="1"/>
</dbReference>
<dbReference type="CDD" id="cd00392">
    <property type="entry name" value="Ribosomal_L13"/>
    <property type="match status" value="1"/>
</dbReference>
<comment type="similarity">
    <text evidence="1">Belongs to the universal ribosomal protein uL13 family.</text>
</comment>
<dbReference type="InterPro" id="IPR005822">
    <property type="entry name" value="Ribosomal_uL13"/>
</dbReference>
<proteinExistence type="inferred from homology"/>
<protein>
    <submittedName>
        <fullName evidence="4">Unnamed protein product</fullName>
    </submittedName>
</protein>
<name>A0A9W7DMJ7_AMBMO</name>
<dbReference type="HAMAP" id="MF_01366">
    <property type="entry name" value="Ribosomal_uL13"/>
    <property type="match status" value="1"/>
</dbReference>
<dbReference type="InterPro" id="IPR036899">
    <property type="entry name" value="Ribosomal_uL13_sf"/>
</dbReference>
<dbReference type="PIRSF" id="PIRSF002181">
    <property type="entry name" value="Ribosomal_L13"/>
    <property type="match status" value="1"/>
</dbReference>
<dbReference type="Pfam" id="PF00572">
    <property type="entry name" value="Ribosomal_L13"/>
    <property type="match status" value="1"/>
</dbReference>
<dbReference type="SUPFAM" id="SSF52161">
    <property type="entry name" value="Ribosomal protein L13"/>
    <property type="match status" value="1"/>
</dbReference>
<evidence type="ECO:0000256" key="2">
    <source>
        <dbReference type="ARBA" id="ARBA00022980"/>
    </source>
</evidence>
<dbReference type="PANTHER" id="PTHR11545:SF2">
    <property type="entry name" value="LARGE RIBOSOMAL SUBUNIT PROTEIN UL13M"/>
    <property type="match status" value="1"/>
</dbReference>
<dbReference type="OrthoDB" id="274622at2759"/>
<dbReference type="GO" id="GO:0003729">
    <property type="term" value="F:mRNA binding"/>
    <property type="evidence" value="ECO:0007669"/>
    <property type="project" value="TreeGrafter"/>
</dbReference>
<dbReference type="PANTHER" id="PTHR11545">
    <property type="entry name" value="RIBOSOMAL PROTEIN L13"/>
    <property type="match status" value="1"/>
</dbReference>
<dbReference type="InterPro" id="IPR005823">
    <property type="entry name" value="Ribosomal_uL13_bac-type"/>
</dbReference>
<keyword evidence="3" id="KW-0687">Ribonucleoprotein</keyword>
<accession>A0A9W7DMJ7</accession>
<gene>
    <name evidence="4" type="ORF">Amon01_000658900</name>
</gene>
<comment type="caution">
    <text evidence="4">The sequence shown here is derived from an EMBL/GenBank/DDBJ whole genome shotgun (WGS) entry which is preliminary data.</text>
</comment>
<dbReference type="EMBL" id="BSXU01004264">
    <property type="protein sequence ID" value="GMG42298.1"/>
    <property type="molecule type" value="Genomic_DNA"/>
</dbReference>
<dbReference type="GO" id="GO:0003735">
    <property type="term" value="F:structural constituent of ribosome"/>
    <property type="evidence" value="ECO:0007669"/>
    <property type="project" value="InterPro"/>
</dbReference>
<reference evidence="4" key="1">
    <citation type="submission" date="2023-04" db="EMBL/GenBank/DDBJ databases">
        <title>Ambrosiozyma monospora NBRC 1965.</title>
        <authorList>
            <person name="Ichikawa N."/>
            <person name="Sato H."/>
            <person name="Tonouchi N."/>
        </authorList>
    </citation>
    <scope>NUCLEOTIDE SEQUENCE</scope>
    <source>
        <strain evidence="4">NBRC 1965</strain>
    </source>
</reference>
<keyword evidence="5" id="KW-1185">Reference proteome</keyword>
<keyword evidence="2" id="KW-0689">Ribosomal protein</keyword>
<dbReference type="GO" id="GO:0017148">
    <property type="term" value="P:negative regulation of translation"/>
    <property type="evidence" value="ECO:0007669"/>
    <property type="project" value="TreeGrafter"/>
</dbReference>
<evidence type="ECO:0000313" key="4">
    <source>
        <dbReference type="EMBL" id="GMG42298.1"/>
    </source>
</evidence>
<evidence type="ECO:0000313" key="5">
    <source>
        <dbReference type="Proteomes" id="UP001165063"/>
    </source>
</evidence>
<evidence type="ECO:0000256" key="1">
    <source>
        <dbReference type="ARBA" id="ARBA00006227"/>
    </source>
</evidence>
<dbReference type="Gene3D" id="3.90.1180.10">
    <property type="entry name" value="Ribosomal protein L13"/>
    <property type="match status" value="1"/>
</dbReference>
<dbReference type="Proteomes" id="UP001165063">
    <property type="component" value="Unassembled WGS sequence"/>
</dbReference>
<organism evidence="4 5">
    <name type="scientific">Ambrosiozyma monospora</name>
    <name type="common">Yeast</name>
    <name type="synonym">Endomycopsis monosporus</name>
    <dbReference type="NCBI Taxonomy" id="43982"/>
    <lineage>
        <taxon>Eukaryota</taxon>
        <taxon>Fungi</taxon>
        <taxon>Dikarya</taxon>
        <taxon>Ascomycota</taxon>
        <taxon>Saccharomycotina</taxon>
        <taxon>Pichiomycetes</taxon>
        <taxon>Pichiales</taxon>
        <taxon>Pichiaceae</taxon>
        <taxon>Ambrosiozyma</taxon>
    </lineage>
</organism>
<dbReference type="AlphaFoldDB" id="A0A9W7DMJ7"/>
<sequence>MSNKIGRSGLGFARVWHHIDLAEEPRTLGRLASQIAIVLIGKHKPIYHETQDIGDYVVVSNCQYLKTTGNKLTEKTYWSHTTRPGSGKATPMEVVIENHGWGDVLKRAVSKMLPKNNHRWARLDRLKVFDGSEHPYKQNLIAWADEAPKVQKRVEGLKERAKILEDYNKRLAARKL</sequence>
<dbReference type="GO" id="GO:0006412">
    <property type="term" value="P:translation"/>
    <property type="evidence" value="ECO:0007669"/>
    <property type="project" value="InterPro"/>
</dbReference>
<evidence type="ECO:0000256" key="3">
    <source>
        <dbReference type="ARBA" id="ARBA00023274"/>
    </source>
</evidence>